<evidence type="ECO:0000313" key="2">
    <source>
        <dbReference type="EMBL" id="GHF55601.1"/>
    </source>
</evidence>
<feature type="chain" id="PRO_5037159775" evidence="1">
    <location>
        <begin position="32"/>
        <end position="82"/>
    </location>
</feature>
<reference evidence="2" key="1">
    <citation type="journal article" date="2014" name="Int. J. Syst. Evol. Microbiol.">
        <title>Complete genome sequence of Corynebacterium casei LMG S-19264T (=DSM 44701T), isolated from a smear-ripened cheese.</title>
        <authorList>
            <consortium name="US DOE Joint Genome Institute (JGI-PGF)"/>
            <person name="Walter F."/>
            <person name="Albersmeier A."/>
            <person name="Kalinowski J."/>
            <person name="Ruckert C."/>
        </authorList>
    </citation>
    <scope>NUCLEOTIDE SEQUENCE</scope>
    <source>
        <strain evidence="2">JCM 4059</strain>
    </source>
</reference>
<feature type="signal peptide" evidence="1">
    <location>
        <begin position="1"/>
        <end position="31"/>
    </location>
</feature>
<protein>
    <submittedName>
        <fullName evidence="2">Uncharacterized protein</fullName>
    </submittedName>
</protein>
<evidence type="ECO:0000313" key="3">
    <source>
        <dbReference type="Proteomes" id="UP000638313"/>
    </source>
</evidence>
<dbReference type="EMBL" id="BNBD01000008">
    <property type="protein sequence ID" value="GHF55601.1"/>
    <property type="molecule type" value="Genomic_DNA"/>
</dbReference>
<comment type="caution">
    <text evidence="2">The sequence shown here is derived from an EMBL/GenBank/DDBJ whole genome shotgun (WGS) entry which is preliminary data.</text>
</comment>
<gene>
    <name evidence="2" type="ORF">GCM10010218_41430</name>
</gene>
<reference evidence="2" key="2">
    <citation type="submission" date="2020-09" db="EMBL/GenBank/DDBJ databases">
        <authorList>
            <person name="Sun Q."/>
            <person name="Ohkuma M."/>
        </authorList>
    </citation>
    <scope>NUCLEOTIDE SEQUENCE</scope>
    <source>
        <strain evidence="2">JCM 4059</strain>
    </source>
</reference>
<dbReference type="AlphaFoldDB" id="A0A919B681"/>
<keyword evidence="1" id="KW-0732">Signal</keyword>
<dbReference type="InterPro" id="IPR006311">
    <property type="entry name" value="TAT_signal"/>
</dbReference>
<keyword evidence="3" id="KW-1185">Reference proteome</keyword>
<organism evidence="2 3">
    <name type="scientific">Streptomyces mashuensis</name>
    <dbReference type="NCBI Taxonomy" id="33904"/>
    <lineage>
        <taxon>Bacteria</taxon>
        <taxon>Bacillati</taxon>
        <taxon>Actinomycetota</taxon>
        <taxon>Actinomycetes</taxon>
        <taxon>Kitasatosporales</taxon>
        <taxon>Streptomycetaceae</taxon>
        <taxon>Streptomyces</taxon>
    </lineage>
</organism>
<sequence>MPGMKRTLLAGVAGTATAAALLGLAAPAAHADGKVGDALKPVVTSTGSAACRPDYGSLPVVSQYAGVVAEACRAGGLAESRA</sequence>
<dbReference type="Proteomes" id="UP000638313">
    <property type="component" value="Unassembled WGS sequence"/>
</dbReference>
<evidence type="ECO:0000256" key="1">
    <source>
        <dbReference type="SAM" id="SignalP"/>
    </source>
</evidence>
<proteinExistence type="predicted"/>
<dbReference type="PROSITE" id="PS51318">
    <property type="entry name" value="TAT"/>
    <property type="match status" value="1"/>
</dbReference>
<accession>A0A919B681</accession>
<name>A0A919B681_9ACTN</name>